<sequence>MVDGPNFDFPFSALAWSLGVDILDFREHFLGRCAGVAYNSYVVVKLSTMKYMFHKSKAEHQLAVADVYSTPQRESLIRVVFERTGPKNGNATLLVWWKFTFQKLKASVPVLDSVSLWNDGSHNAGAQAVEVLDISEGYPFYKLVLGVSHLHLAFGPYKSLTGLTVITSYKASHVGC</sequence>
<organism evidence="1 2">
    <name type="scientific">Macrolepiota fuliginosa MF-IS2</name>
    <dbReference type="NCBI Taxonomy" id="1400762"/>
    <lineage>
        <taxon>Eukaryota</taxon>
        <taxon>Fungi</taxon>
        <taxon>Dikarya</taxon>
        <taxon>Basidiomycota</taxon>
        <taxon>Agaricomycotina</taxon>
        <taxon>Agaricomycetes</taxon>
        <taxon>Agaricomycetidae</taxon>
        <taxon>Agaricales</taxon>
        <taxon>Agaricineae</taxon>
        <taxon>Agaricaceae</taxon>
        <taxon>Macrolepiota</taxon>
    </lineage>
</organism>
<dbReference type="Proteomes" id="UP000807342">
    <property type="component" value="Unassembled WGS sequence"/>
</dbReference>
<dbReference type="EMBL" id="MU151197">
    <property type="protein sequence ID" value="KAF9447482.1"/>
    <property type="molecule type" value="Genomic_DNA"/>
</dbReference>
<protein>
    <submittedName>
        <fullName evidence="1">Uncharacterized protein</fullName>
    </submittedName>
</protein>
<keyword evidence="2" id="KW-1185">Reference proteome</keyword>
<accession>A0A9P5XA24</accession>
<gene>
    <name evidence="1" type="ORF">P691DRAFT_112099</name>
</gene>
<name>A0A9P5XA24_9AGAR</name>
<comment type="caution">
    <text evidence="1">The sequence shown here is derived from an EMBL/GenBank/DDBJ whole genome shotgun (WGS) entry which is preliminary data.</text>
</comment>
<dbReference type="AlphaFoldDB" id="A0A9P5XA24"/>
<reference evidence="1" key="1">
    <citation type="submission" date="2020-11" db="EMBL/GenBank/DDBJ databases">
        <authorList>
            <consortium name="DOE Joint Genome Institute"/>
            <person name="Ahrendt S."/>
            <person name="Riley R."/>
            <person name="Andreopoulos W."/>
            <person name="Labutti K."/>
            <person name="Pangilinan J."/>
            <person name="Ruiz-Duenas F.J."/>
            <person name="Barrasa J.M."/>
            <person name="Sanchez-Garcia M."/>
            <person name="Camarero S."/>
            <person name="Miyauchi S."/>
            <person name="Serrano A."/>
            <person name="Linde D."/>
            <person name="Babiker R."/>
            <person name="Drula E."/>
            <person name="Ayuso-Fernandez I."/>
            <person name="Pacheco R."/>
            <person name="Padilla G."/>
            <person name="Ferreira P."/>
            <person name="Barriuso J."/>
            <person name="Kellner H."/>
            <person name="Castanera R."/>
            <person name="Alfaro M."/>
            <person name="Ramirez L."/>
            <person name="Pisabarro A.G."/>
            <person name="Kuo A."/>
            <person name="Tritt A."/>
            <person name="Lipzen A."/>
            <person name="He G."/>
            <person name="Yan M."/>
            <person name="Ng V."/>
            <person name="Cullen D."/>
            <person name="Martin F."/>
            <person name="Rosso M.-N."/>
            <person name="Henrissat B."/>
            <person name="Hibbett D."/>
            <person name="Martinez A.T."/>
            <person name="Grigoriev I.V."/>
        </authorList>
    </citation>
    <scope>NUCLEOTIDE SEQUENCE</scope>
    <source>
        <strain evidence="1">MF-IS2</strain>
    </source>
</reference>
<evidence type="ECO:0000313" key="1">
    <source>
        <dbReference type="EMBL" id="KAF9447482.1"/>
    </source>
</evidence>
<proteinExistence type="predicted"/>
<evidence type="ECO:0000313" key="2">
    <source>
        <dbReference type="Proteomes" id="UP000807342"/>
    </source>
</evidence>